<dbReference type="Proteomes" id="UP000077405">
    <property type="component" value="Chromosome"/>
</dbReference>
<comment type="similarity">
    <text evidence="2">Belongs to the methyl-accepting chemotaxis (MCP) protein family.</text>
</comment>
<dbReference type="KEGG" id="ahu:A6A40_02615"/>
<organism evidence="7 8">
    <name type="scientific">Azospirillum humicireducens</name>
    <dbReference type="NCBI Taxonomy" id="1226968"/>
    <lineage>
        <taxon>Bacteria</taxon>
        <taxon>Pseudomonadati</taxon>
        <taxon>Pseudomonadota</taxon>
        <taxon>Alphaproteobacteria</taxon>
        <taxon>Rhodospirillales</taxon>
        <taxon>Azospirillaceae</taxon>
        <taxon>Azospirillum</taxon>
    </lineage>
</organism>
<dbReference type="PANTHER" id="PTHR32089:SF112">
    <property type="entry name" value="LYSOZYME-LIKE PROTEIN-RELATED"/>
    <property type="match status" value="1"/>
</dbReference>
<dbReference type="InterPro" id="IPR004090">
    <property type="entry name" value="Chemotax_Me-accpt_rcpt"/>
</dbReference>
<dbReference type="Pfam" id="PF00015">
    <property type="entry name" value="MCPsignal"/>
    <property type="match status" value="1"/>
</dbReference>
<dbReference type="InterPro" id="IPR004089">
    <property type="entry name" value="MCPsignal_dom"/>
</dbReference>
<dbReference type="Pfam" id="PF12729">
    <property type="entry name" value="4HB_MCP_1"/>
    <property type="match status" value="1"/>
</dbReference>
<dbReference type="SMART" id="SM00283">
    <property type="entry name" value="MA"/>
    <property type="match status" value="1"/>
</dbReference>
<sequence>MFLSRHATIRTRLFLGFGVVLLLLISLTIIGVREVRKIDADLTRINEVNSVKQRYAINFRGSVHDRAIALRDVVLATDQATLSAALADIDRLAAFYEQSAKPLDAMFTSMSDIEPEERSLLAAIKEIEAKGLPALKAVVAARKANDMAGAQKALMQDARPAFTEWLKRINAFIDLQEHKNQQVAARARVVASGFQTLMLSLCGAALLMAAGFGLWTVAALRPLRRLTDAMLTLARGDLTVTVPASESKDEIGQITGAVEVFKSNAVEADAFRRRQAETEQAAEERKRAEMAALADRFESQVKGVVDSVSTSSTEVRTLAQSLATTADHTETQATTVAAASEQASVNVQTVAAAAEELAASIAEIGRQIGESSRKAKHAADQADGTNRIVDGLSAKANQIGDVVNLISSIAGQTNLLALNATIEAARAGEAGKGFAVVASEVKSLANQTAKATGDISQQIAEIQTATADAVQAIQSIAATIGEVNDIVGTIAQAVDGQNAATMEIARNVQQAAAGTNEVSSSIGGVLQAASETGSGAARLLSSSGELSKQAELLRSQVDRFLGSVRGTV</sequence>
<dbReference type="SMART" id="SM00304">
    <property type="entry name" value="HAMP"/>
    <property type="match status" value="1"/>
</dbReference>
<dbReference type="PANTHER" id="PTHR32089">
    <property type="entry name" value="METHYL-ACCEPTING CHEMOTAXIS PROTEIN MCPB"/>
    <property type="match status" value="1"/>
</dbReference>
<dbReference type="GO" id="GO:0004888">
    <property type="term" value="F:transmembrane signaling receptor activity"/>
    <property type="evidence" value="ECO:0007669"/>
    <property type="project" value="InterPro"/>
</dbReference>
<dbReference type="PROSITE" id="PS50111">
    <property type="entry name" value="CHEMOTAXIS_TRANSDUC_2"/>
    <property type="match status" value="1"/>
</dbReference>
<dbReference type="AlphaFoldDB" id="A0A160JEH6"/>
<accession>A0A160JEH6</accession>
<keyword evidence="1 3" id="KW-0807">Transducer</keyword>
<evidence type="ECO:0000259" key="6">
    <source>
        <dbReference type="PROSITE" id="PS50885"/>
    </source>
</evidence>
<evidence type="ECO:0000256" key="1">
    <source>
        <dbReference type="ARBA" id="ARBA00023224"/>
    </source>
</evidence>
<dbReference type="SUPFAM" id="SSF58104">
    <property type="entry name" value="Methyl-accepting chemotaxis protein (MCP) signaling domain"/>
    <property type="match status" value="1"/>
</dbReference>
<evidence type="ECO:0000256" key="2">
    <source>
        <dbReference type="ARBA" id="ARBA00029447"/>
    </source>
</evidence>
<dbReference type="Gene3D" id="6.10.340.10">
    <property type="match status" value="1"/>
</dbReference>
<evidence type="ECO:0000313" key="8">
    <source>
        <dbReference type="Proteomes" id="UP000077405"/>
    </source>
</evidence>
<dbReference type="PROSITE" id="PS50885">
    <property type="entry name" value="HAMP"/>
    <property type="match status" value="1"/>
</dbReference>
<feature type="domain" description="HAMP" evidence="6">
    <location>
        <begin position="217"/>
        <end position="270"/>
    </location>
</feature>
<feature type="transmembrane region" description="Helical" evidence="4">
    <location>
        <begin position="12"/>
        <end position="32"/>
    </location>
</feature>
<dbReference type="InterPro" id="IPR003660">
    <property type="entry name" value="HAMP_dom"/>
</dbReference>
<proteinExistence type="inferred from homology"/>
<dbReference type="PRINTS" id="PR00260">
    <property type="entry name" value="CHEMTRNSDUCR"/>
</dbReference>
<name>A0A160JEH6_9PROT</name>
<keyword evidence="4" id="KW-0472">Membrane</keyword>
<keyword evidence="8" id="KW-1185">Reference proteome</keyword>
<dbReference type="OrthoDB" id="3378718at2"/>
<dbReference type="CDD" id="cd19411">
    <property type="entry name" value="MCP2201-like_sensor"/>
    <property type="match status" value="1"/>
</dbReference>
<keyword evidence="4" id="KW-1133">Transmembrane helix</keyword>
<dbReference type="CDD" id="cd06225">
    <property type="entry name" value="HAMP"/>
    <property type="match status" value="1"/>
</dbReference>
<feature type="transmembrane region" description="Helical" evidence="4">
    <location>
        <begin position="197"/>
        <end position="220"/>
    </location>
</feature>
<protein>
    <submittedName>
        <fullName evidence="7">Methyl-accepting chemotaxis protein</fullName>
    </submittedName>
</protein>
<keyword evidence="4" id="KW-0812">Transmembrane</keyword>
<dbReference type="STRING" id="1226968.A6A40_02615"/>
<dbReference type="Pfam" id="PF00672">
    <property type="entry name" value="HAMP"/>
    <property type="match status" value="1"/>
</dbReference>
<feature type="domain" description="Methyl-accepting transducer" evidence="5">
    <location>
        <begin position="311"/>
        <end position="533"/>
    </location>
</feature>
<dbReference type="Gene3D" id="1.10.287.950">
    <property type="entry name" value="Methyl-accepting chemotaxis protein"/>
    <property type="match status" value="1"/>
</dbReference>
<dbReference type="RefSeq" id="WP_063633981.1">
    <property type="nucleotide sequence ID" value="NZ_CP015285.1"/>
</dbReference>
<evidence type="ECO:0000256" key="4">
    <source>
        <dbReference type="SAM" id="Phobius"/>
    </source>
</evidence>
<dbReference type="InterPro" id="IPR047347">
    <property type="entry name" value="YvaQ-like_sensor"/>
</dbReference>
<evidence type="ECO:0000313" key="7">
    <source>
        <dbReference type="EMBL" id="ANC90884.1"/>
    </source>
</evidence>
<evidence type="ECO:0000256" key="3">
    <source>
        <dbReference type="PROSITE-ProRule" id="PRU00284"/>
    </source>
</evidence>
<evidence type="ECO:0000259" key="5">
    <source>
        <dbReference type="PROSITE" id="PS50111"/>
    </source>
</evidence>
<dbReference type="GO" id="GO:0006935">
    <property type="term" value="P:chemotaxis"/>
    <property type="evidence" value="ECO:0007669"/>
    <property type="project" value="InterPro"/>
</dbReference>
<dbReference type="GO" id="GO:0016020">
    <property type="term" value="C:membrane"/>
    <property type="evidence" value="ECO:0007669"/>
    <property type="project" value="InterPro"/>
</dbReference>
<dbReference type="InterPro" id="IPR024478">
    <property type="entry name" value="HlyB_4HB_MCP"/>
</dbReference>
<gene>
    <name evidence="7" type="ORF">A6A40_02615</name>
</gene>
<reference evidence="7 8" key="1">
    <citation type="journal article" date="2013" name="Int. J. Syst. Evol. Microbiol.">
        <title>Azospirillum humicireducens sp. nov., a nitrogen-fixing bacterium isolated from a microbial fuel cell.</title>
        <authorList>
            <person name="Zhou S."/>
            <person name="Han L."/>
            <person name="Wang Y."/>
            <person name="Yang G."/>
            <person name="Zhuang L."/>
            <person name="Hu P."/>
        </authorList>
    </citation>
    <scope>NUCLEOTIDE SEQUENCE [LARGE SCALE GENOMIC DNA]</scope>
    <source>
        <strain evidence="7 8">SgZ-5</strain>
    </source>
</reference>
<dbReference type="GO" id="GO:0007165">
    <property type="term" value="P:signal transduction"/>
    <property type="evidence" value="ECO:0007669"/>
    <property type="project" value="UniProtKB-KW"/>
</dbReference>
<dbReference type="EMBL" id="CP015285">
    <property type="protein sequence ID" value="ANC90884.1"/>
    <property type="molecule type" value="Genomic_DNA"/>
</dbReference>